<feature type="compositionally biased region" description="Basic residues" evidence="1">
    <location>
        <begin position="168"/>
        <end position="182"/>
    </location>
</feature>
<organism evidence="2 3">
    <name type="scientific">Vigna unguiculata</name>
    <name type="common">Cowpea</name>
    <dbReference type="NCBI Taxonomy" id="3917"/>
    <lineage>
        <taxon>Eukaryota</taxon>
        <taxon>Viridiplantae</taxon>
        <taxon>Streptophyta</taxon>
        <taxon>Embryophyta</taxon>
        <taxon>Tracheophyta</taxon>
        <taxon>Spermatophyta</taxon>
        <taxon>Magnoliopsida</taxon>
        <taxon>eudicotyledons</taxon>
        <taxon>Gunneridae</taxon>
        <taxon>Pentapetalae</taxon>
        <taxon>rosids</taxon>
        <taxon>fabids</taxon>
        <taxon>Fabales</taxon>
        <taxon>Fabaceae</taxon>
        <taxon>Papilionoideae</taxon>
        <taxon>50 kb inversion clade</taxon>
        <taxon>NPAAA clade</taxon>
        <taxon>indigoferoid/millettioid clade</taxon>
        <taxon>Phaseoleae</taxon>
        <taxon>Vigna</taxon>
    </lineage>
</organism>
<keyword evidence="3" id="KW-1185">Reference proteome</keyword>
<feature type="region of interest" description="Disordered" evidence="1">
    <location>
        <begin position="163"/>
        <end position="196"/>
    </location>
</feature>
<sequence>MAATAPPPPSLHHAVNAFTAPEVARPPRSSMAAPTPTIVRCPPHVVTAASPHRHSSENLNLRRRNRTNAHSRQQPWKGGRGSAFTSSVALGLVVAFAPVVARRDVDKLEQQTPSSVTKKTQRLHHYEPTRTSTVTDHEPACVTNQSSCSNSHGKWPLQRAFKHPPSCLRRRRKGSHHSRSRHQVVALLEKSKRVKP</sequence>
<evidence type="ECO:0000256" key="1">
    <source>
        <dbReference type="SAM" id="MobiDB-lite"/>
    </source>
</evidence>
<protein>
    <submittedName>
        <fullName evidence="2">Uncharacterized protein</fullName>
    </submittedName>
</protein>
<dbReference type="Proteomes" id="UP000501690">
    <property type="component" value="Linkage Group LG8"/>
</dbReference>
<feature type="compositionally biased region" description="Pro residues" evidence="1">
    <location>
        <begin position="1"/>
        <end position="10"/>
    </location>
</feature>
<reference evidence="2 3" key="1">
    <citation type="submission" date="2019-04" db="EMBL/GenBank/DDBJ databases">
        <title>An improved genome assembly and genetic linkage map for asparagus bean, Vigna unguiculata ssp. sesquipedialis.</title>
        <authorList>
            <person name="Xia Q."/>
            <person name="Zhang R."/>
            <person name="Dong Y."/>
        </authorList>
    </citation>
    <scope>NUCLEOTIDE SEQUENCE [LARGE SCALE GENOMIC DNA]</scope>
    <source>
        <tissue evidence="2">Leaf</tissue>
    </source>
</reference>
<name>A0A4D6MR90_VIGUN</name>
<evidence type="ECO:0000313" key="2">
    <source>
        <dbReference type="EMBL" id="QCE04040.1"/>
    </source>
</evidence>
<dbReference type="EMBL" id="CP039352">
    <property type="protein sequence ID" value="QCE04040.1"/>
    <property type="molecule type" value="Genomic_DNA"/>
</dbReference>
<dbReference type="AlphaFoldDB" id="A0A4D6MR90"/>
<feature type="region of interest" description="Disordered" evidence="1">
    <location>
        <begin position="1"/>
        <end position="82"/>
    </location>
</feature>
<accession>A0A4D6MR90</accession>
<gene>
    <name evidence="2" type="ORF">DEO72_LG8g2073</name>
</gene>
<proteinExistence type="predicted"/>
<evidence type="ECO:0000313" key="3">
    <source>
        <dbReference type="Proteomes" id="UP000501690"/>
    </source>
</evidence>